<accession>A0A371RHN4</accession>
<proteinExistence type="predicted"/>
<evidence type="ECO:0000313" key="4">
    <source>
        <dbReference type="EMBL" id="RFB04967.1"/>
    </source>
</evidence>
<dbReference type="OrthoDB" id="7364486at2"/>
<evidence type="ECO:0000256" key="2">
    <source>
        <dbReference type="SAM" id="Phobius"/>
    </source>
</evidence>
<dbReference type="PANTHER" id="PTHR37938">
    <property type="entry name" value="BLL0215 PROTEIN"/>
    <property type="match status" value="1"/>
</dbReference>
<keyword evidence="2" id="KW-1133">Transmembrane helix</keyword>
<dbReference type="InParanoid" id="A0A371RHN4"/>
<dbReference type="InterPro" id="IPR005182">
    <property type="entry name" value="YdbS-like_PH"/>
</dbReference>
<feature type="domain" description="YdbS-like PH" evidence="3">
    <location>
        <begin position="82"/>
        <end position="154"/>
    </location>
</feature>
<keyword evidence="5" id="KW-1185">Reference proteome</keyword>
<evidence type="ECO:0000313" key="5">
    <source>
        <dbReference type="Proteomes" id="UP000264589"/>
    </source>
</evidence>
<feature type="compositionally biased region" description="Basic residues" evidence="1">
    <location>
        <begin position="202"/>
        <end position="216"/>
    </location>
</feature>
<keyword evidence="2" id="KW-0812">Transmembrane</keyword>
<organism evidence="4 5">
    <name type="scientific">Parvularcula marina</name>
    <dbReference type="NCBI Taxonomy" id="2292771"/>
    <lineage>
        <taxon>Bacteria</taxon>
        <taxon>Pseudomonadati</taxon>
        <taxon>Pseudomonadota</taxon>
        <taxon>Alphaproteobacteria</taxon>
        <taxon>Parvularculales</taxon>
        <taxon>Parvularculaceae</taxon>
        <taxon>Parvularcula</taxon>
    </lineage>
</organism>
<keyword evidence="2" id="KW-0472">Membrane</keyword>
<dbReference type="Pfam" id="PF03703">
    <property type="entry name" value="bPH_2"/>
    <property type="match status" value="1"/>
</dbReference>
<evidence type="ECO:0000256" key="1">
    <source>
        <dbReference type="SAM" id="MobiDB-lite"/>
    </source>
</evidence>
<comment type="caution">
    <text evidence="4">The sequence shown here is derived from an EMBL/GenBank/DDBJ whole genome shotgun (WGS) entry which is preliminary data.</text>
</comment>
<dbReference type="PANTHER" id="PTHR37938:SF1">
    <property type="entry name" value="BLL0215 PROTEIN"/>
    <property type="match status" value="1"/>
</dbReference>
<name>A0A371RHN4_9PROT</name>
<feature type="transmembrane region" description="Helical" evidence="2">
    <location>
        <begin position="56"/>
        <end position="79"/>
    </location>
</feature>
<reference evidence="4 5" key="1">
    <citation type="submission" date="2018-08" db="EMBL/GenBank/DDBJ databases">
        <title>Parvularcula sp. SM1705, isolated from surface water of the South Sea China.</title>
        <authorList>
            <person name="Sun L."/>
        </authorList>
    </citation>
    <scope>NUCLEOTIDE SEQUENCE [LARGE SCALE GENOMIC DNA]</scope>
    <source>
        <strain evidence="4 5">SM1705</strain>
    </source>
</reference>
<feature type="compositionally biased region" description="Basic and acidic residues" evidence="1">
    <location>
        <begin position="162"/>
        <end position="171"/>
    </location>
</feature>
<dbReference type="Proteomes" id="UP000264589">
    <property type="component" value="Unassembled WGS sequence"/>
</dbReference>
<dbReference type="AlphaFoldDB" id="A0A371RHN4"/>
<feature type="transmembrane region" description="Helical" evidence="2">
    <location>
        <begin position="24"/>
        <end position="44"/>
    </location>
</feature>
<sequence length="228" mass="25511">MSYVRETLAPGEDIVKVAHFNWTYWAPTWIWLFVSILPLCYAAFLSIEDRLPGDPVWVYGISAIPAALGLLGLMSHWIYIITTEIAVTSSRFIFKKGLVSRHSNEVSLNKIEEISLDQTVMGRIFGYGRLILRGTGVGVIKLPDIDNPIEFRRAIEGAKSRLREAPDDREYPASPSKPETPFDPSPNGMSPTAIKATVGSEKKKKKTKLAKRKGQKTFKAPVLPQKLR</sequence>
<feature type="region of interest" description="Disordered" evidence="1">
    <location>
        <begin position="162"/>
        <end position="228"/>
    </location>
</feature>
<evidence type="ECO:0000259" key="3">
    <source>
        <dbReference type="Pfam" id="PF03703"/>
    </source>
</evidence>
<dbReference type="RefSeq" id="WP_116391598.1">
    <property type="nucleotide sequence ID" value="NZ_QUQO01000001.1"/>
</dbReference>
<protein>
    <submittedName>
        <fullName evidence="4">PH domain-containing protein</fullName>
    </submittedName>
</protein>
<gene>
    <name evidence="4" type="ORF">DX908_06500</name>
</gene>
<dbReference type="EMBL" id="QUQO01000001">
    <property type="protein sequence ID" value="RFB04967.1"/>
    <property type="molecule type" value="Genomic_DNA"/>
</dbReference>